<evidence type="ECO:0000313" key="1">
    <source>
        <dbReference type="EMBL" id="ERJ99528.1"/>
    </source>
</evidence>
<evidence type="ECO:0000313" key="2">
    <source>
        <dbReference type="Proteomes" id="UP000017023"/>
    </source>
</evidence>
<protein>
    <submittedName>
        <fullName evidence="1">Uncharacterized protein</fullName>
    </submittedName>
</protein>
<organism evidence="1 2">
    <name type="scientific">Segatella salivae F0493</name>
    <dbReference type="NCBI Taxonomy" id="1395125"/>
    <lineage>
        <taxon>Bacteria</taxon>
        <taxon>Pseudomonadati</taxon>
        <taxon>Bacteroidota</taxon>
        <taxon>Bacteroidia</taxon>
        <taxon>Bacteroidales</taxon>
        <taxon>Prevotellaceae</taxon>
        <taxon>Segatella</taxon>
    </lineage>
</organism>
<dbReference type="EMBL" id="AWGW01000025">
    <property type="protein sequence ID" value="ERJ99528.1"/>
    <property type="molecule type" value="Genomic_DNA"/>
</dbReference>
<dbReference type="Proteomes" id="UP000017023">
    <property type="component" value="Unassembled WGS sequence"/>
</dbReference>
<comment type="caution">
    <text evidence="1">The sequence shown here is derived from an EMBL/GenBank/DDBJ whole genome shotgun (WGS) entry which is preliminary data.</text>
</comment>
<dbReference type="AlphaFoldDB" id="U2MJU7"/>
<name>U2MJU7_9BACT</name>
<accession>U2MJU7</accession>
<reference evidence="1 2" key="1">
    <citation type="submission" date="2013-08" db="EMBL/GenBank/DDBJ databases">
        <authorList>
            <person name="Durkin A.S."/>
            <person name="Haft D.R."/>
            <person name="McCorrison J."/>
            <person name="Torralba M."/>
            <person name="Gillis M."/>
            <person name="Haft D.H."/>
            <person name="Methe B."/>
            <person name="Sutton G."/>
            <person name="Nelson K.E."/>
        </authorList>
    </citation>
    <scope>NUCLEOTIDE SEQUENCE [LARGE SCALE GENOMIC DNA]</scope>
    <source>
        <strain evidence="1 2">F0493</strain>
    </source>
</reference>
<proteinExistence type="predicted"/>
<sequence length="52" mass="5810">MFSIFFLIKCGDTTPSQPFNLGAIPPKYMGVDYLYLTPTPSKLPAKVMIINE</sequence>
<gene>
    <name evidence="1" type="ORF">HMPREF9145_0797</name>
</gene>